<sequence length="490" mass="53213">MPQLLRSTDYAAATHELERYTLGATSAPPLLSPHVPPPCSSYTMVKPSTIDNNNENGLSCPTWYVCRPRSANSLRHLNDNVLVLLSTNLDAPSVPCASNSSVHPPILFTATARGAAARGTATAVAYPASLTTFVSCSDHHNENGMRECYYCDAPYVSAVASSVPLNIFCSRCGVRNLGSAGKCVSCDHTLISKFDAIKHEWSDTTNFVARDLGLHVKVKCPGCMKVCTVPSSACFRCGACHVYFAAPSVGDVTSFHVSRLTRSLSSSVMSLFGKDKPTDVAMPEEQEEKRSRRGGLASSFMSLFRQDSSDSEDDSDDDLFGPPPPLALAKHRSMDIMNPWSSSSSTMAAVDSSIPVGIRLPAPGDSMAMPPSPPPRRTQPPPSPRHDESAFILKPAYRDMSYLPPPPLASLRKSKSVPVSMHTTQRFEHEWDLRTQALSASLVLIGHNDDEEEKEELDDQDILDTLRLSNQSAKQHPSGFDVPNAETIDF</sequence>
<organism evidence="3 4">
    <name type="scientific">Aphanomyces stellatus</name>
    <dbReference type="NCBI Taxonomy" id="120398"/>
    <lineage>
        <taxon>Eukaryota</taxon>
        <taxon>Sar</taxon>
        <taxon>Stramenopiles</taxon>
        <taxon>Oomycota</taxon>
        <taxon>Saprolegniomycetes</taxon>
        <taxon>Saprolegniales</taxon>
        <taxon>Verrucalvaceae</taxon>
        <taxon>Aphanomyces</taxon>
    </lineage>
</organism>
<evidence type="ECO:0000256" key="1">
    <source>
        <dbReference type="SAM" id="MobiDB-lite"/>
    </source>
</evidence>
<proteinExistence type="predicted"/>
<feature type="region of interest" description="Disordered" evidence="1">
    <location>
        <begin position="356"/>
        <end position="387"/>
    </location>
</feature>
<name>A0A485L8L1_9STRA</name>
<feature type="region of interest" description="Disordered" evidence="1">
    <location>
        <begin position="275"/>
        <end position="327"/>
    </location>
</feature>
<feature type="region of interest" description="Disordered" evidence="1">
    <location>
        <begin position="469"/>
        <end position="490"/>
    </location>
</feature>
<dbReference type="OrthoDB" id="70846at2759"/>
<feature type="compositionally biased region" description="Pro residues" evidence="1">
    <location>
        <begin position="370"/>
        <end position="383"/>
    </location>
</feature>
<dbReference type="EMBL" id="VJMH01006304">
    <property type="protein sequence ID" value="KAF0690834.1"/>
    <property type="molecule type" value="Genomic_DNA"/>
</dbReference>
<dbReference type="AlphaFoldDB" id="A0A485L8L1"/>
<dbReference type="EMBL" id="CAADRA010006325">
    <property type="protein sequence ID" value="VFT94565.1"/>
    <property type="molecule type" value="Genomic_DNA"/>
</dbReference>
<evidence type="ECO:0000313" key="3">
    <source>
        <dbReference type="EMBL" id="VFT94565.1"/>
    </source>
</evidence>
<protein>
    <submittedName>
        <fullName evidence="3">Aste57867_17822 protein</fullName>
    </submittedName>
</protein>
<reference evidence="3 4" key="1">
    <citation type="submission" date="2019-03" db="EMBL/GenBank/DDBJ databases">
        <authorList>
            <person name="Gaulin E."/>
            <person name="Dumas B."/>
        </authorList>
    </citation>
    <scope>NUCLEOTIDE SEQUENCE [LARGE SCALE GENOMIC DNA]</scope>
    <source>
        <strain evidence="3">CBS 568.67</strain>
    </source>
</reference>
<reference evidence="2" key="2">
    <citation type="submission" date="2019-06" db="EMBL/GenBank/DDBJ databases">
        <title>Genomics analysis of Aphanomyces spp. identifies a new class of oomycete effector associated with host adaptation.</title>
        <authorList>
            <person name="Gaulin E."/>
        </authorList>
    </citation>
    <scope>NUCLEOTIDE SEQUENCE</scope>
    <source>
        <strain evidence="2">CBS 578.67</strain>
    </source>
</reference>
<dbReference type="Proteomes" id="UP000332933">
    <property type="component" value="Unassembled WGS sequence"/>
</dbReference>
<keyword evidence="4" id="KW-1185">Reference proteome</keyword>
<evidence type="ECO:0000313" key="2">
    <source>
        <dbReference type="EMBL" id="KAF0690834.1"/>
    </source>
</evidence>
<accession>A0A485L8L1</accession>
<gene>
    <name evidence="3" type="primary">Aste57867_17822</name>
    <name evidence="2" type="ORF">As57867_017761</name>
    <name evidence="3" type="ORF">ASTE57867_17822</name>
</gene>
<evidence type="ECO:0000313" key="4">
    <source>
        <dbReference type="Proteomes" id="UP000332933"/>
    </source>
</evidence>
<feature type="compositionally biased region" description="Acidic residues" evidence="1">
    <location>
        <begin position="309"/>
        <end position="319"/>
    </location>
</feature>